<feature type="chain" id="PRO_5035243134" evidence="3">
    <location>
        <begin position="25"/>
        <end position="603"/>
    </location>
</feature>
<evidence type="ECO:0000313" key="6">
    <source>
        <dbReference type="Xenbase" id="XB-GENE-29085851"/>
    </source>
</evidence>
<dbReference type="OMA" id="CHFSTDV"/>
<sequence>MNFINSVRYIIFTLCLLCVKSTSAVEVQGLTLFTDRLELKLHRWNIIPCHFSTDVPLSLKQLHLEWGKTPYGSESYIPLISISGSTQVIQNKLKARYKVYGSVINKGNCSLVINPARSMDSGTFEVRLTVDGVLYEPVPKIRIQVPNMMETMDETQKRSQANEEMSNQAHRHRILKKTEDIFGDIKNEYVVPVAVLLSVSVIAVFGALGWLLHKKCQEKKRPNDVENPREAKQLNQTVTRAKSHDRKGHFVQTSVQDPELGETSGTKEEPEKPILPSPEYGFLKGGASPKSQKRKFKKVRHHIIIKEIISDVKGSAQKFETYTLQLSSKESPPNKDNKVLRCIRLEEILNDKEGAALTQRPVESKIISLPLQPSEPSVIVSLPPCVPTEGLIANEERAPMVQKLVEKETASMATQTDEHESLPPCVPTDVPIAGKESVPPVLDSVKPELTSLPPCVLTEEPIADKESIPTVQEPVVQETSSLLPCVSTDGLIPDSLPHDVVHHEESGEKLPQDHKKVCNFYWKDDRLYYGPTLCKYYWKDHKFFYGPDVCKFYWNSPKKIVSRKVCTFSLPNRHKKKIFAKVCRIYRPEPKEKCKFYRFSTKI</sequence>
<accession>A0A8J1JRA8</accession>
<feature type="compositionally biased region" description="Basic and acidic residues" evidence="1">
    <location>
        <begin position="219"/>
        <end position="232"/>
    </location>
</feature>
<dbReference type="GeneID" id="101732092"/>
<dbReference type="Xenbase" id="XB-GENE-29085851">
    <property type="gene designation" value="LOC101732092"/>
</dbReference>
<dbReference type="Gene3D" id="2.60.40.10">
    <property type="entry name" value="Immunoglobulins"/>
    <property type="match status" value="1"/>
</dbReference>
<dbReference type="KEGG" id="xtr:101732092"/>
<feature type="signal peptide" evidence="3">
    <location>
        <begin position="1"/>
        <end position="24"/>
    </location>
</feature>
<keyword evidence="4" id="KW-1185">Reference proteome</keyword>
<keyword evidence="2" id="KW-0472">Membrane</keyword>
<dbReference type="RefSeq" id="XP_031760419.1">
    <property type="nucleotide sequence ID" value="XM_031904559.1"/>
</dbReference>
<evidence type="ECO:0000256" key="1">
    <source>
        <dbReference type="SAM" id="MobiDB-lite"/>
    </source>
</evidence>
<feature type="transmembrane region" description="Helical" evidence="2">
    <location>
        <begin position="189"/>
        <end position="212"/>
    </location>
</feature>
<evidence type="ECO:0000256" key="3">
    <source>
        <dbReference type="SAM" id="SignalP"/>
    </source>
</evidence>
<protein>
    <submittedName>
        <fullName evidence="5">Uncharacterized protein LOC101732092</fullName>
    </submittedName>
</protein>
<keyword evidence="2" id="KW-0812">Transmembrane</keyword>
<proteinExistence type="predicted"/>
<gene>
    <name evidence="5 6" type="primary">LOC101732092</name>
</gene>
<evidence type="ECO:0000256" key="2">
    <source>
        <dbReference type="SAM" id="Phobius"/>
    </source>
</evidence>
<evidence type="ECO:0000313" key="4">
    <source>
        <dbReference type="Proteomes" id="UP000008143"/>
    </source>
</evidence>
<dbReference type="AGR" id="Xenbase:XB-GENE-29085851"/>
<dbReference type="OrthoDB" id="10686167at2759"/>
<reference evidence="5" key="1">
    <citation type="submission" date="2025-08" db="UniProtKB">
        <authorList>
            <consortium name="RefSeq"/>
        </authorList>
    </citation>
    <scope>IDENTIFICATION</scope>
    <source>
        <strain evidence="5">Nigerian</strain>
        <tissue evidence="5">Liver and blood</tissue>
    </source>
</reference>
<organism evidence="4 5">
    <name type="scientific">Xenopus tropicalis</name>
    <name type="common">Western clawed frog</name>
    <name type="synonym">Silurana tropicalis</name>
    <dbReference type="NCBI Taxonomy" id="8364"/>
    <lineage>
        <taxon>Eukaryota</taxon>
        <taxon>Metazoa</taxon>
        <taxon>Chordata</taxon>
        <taxon>Craniata</taxon>
        <taxon>Vertebrata</taxon>
        <taxon>Euteleostomi</taxon>
        <taxon>Amphibia</taxon>
        <taxon>Batrachia</taxon>
        <taxon>Anura</taxon>
        <taxon>Pipoidea</taxon>
        <taxon>Pipidae</taxon>
        <taxon>Xenopodinae</taxon>
        <taxon>Xenopus</taxon>
        <taxon>Silurana</taxon>
    </lineage>
</organism>
<keyword evidence="3" id="KW-0732">Signal</keyword>
<feature type="region of interest" description="Disordered" evidence="1">
    <location>
        <begin position="219"/>
        <end position="295"/>
    </location>
</feature>
<dbReference type="Proteomes" id="UP000008143">
    <property type="component" value="Chromosome 6"/>
</dbReference>
<evidence type="ECO:0000313" key="5">
    <source>
        <dbReference type="RefSeq" id="XP_031760419.1"/>
    </source>
</evidence>
<keyword evidence="2" id="KW-1133">Transmembrane helix</keyword>
<dbReference type="InterPro" id="IPR013783">
    <property type="entry name" value="Ig-like_fold"/>
</dbReference>
<dbReference type="AlphaFoldDB" id="A0A8J1JRA8"/>
<name>A0A8J1JRA8_XENTR</name>